<feature type="region of interest" description="Disordered" evidence="6">
    <location>
        <begin position="38"/>
        <end position="69"/>
    </location>
</feature>
<feature type="domain" description="UBC core" evidence="7">
    <location>
        <begin position="241"/>
        <end position="305"/>
    </location>
</feature>
<keyword evidence="2" id="KW-0808">Transferase</keyword>
<feature type="compositionally biased region" description="Polar residues" evidence="6">
    <location>
        <begin position="925"/>
        <end position="936"/>
    </location>
</feature>
<evidence type="ECO:0000259" key="7">
    <source>
        <dbReference type="PROSITE" id="PS50127"/>
    </source>
</evidence>
<dbReference type="AlphaFoldDB" id="A0A835GYW7"/>
<evidence type="ECO:0000256" key="1">
    <source>
        <dbReference type="ARBA" id="ARBA00012486"/>
    </source>
</evidence>
<keyword evidence="9" id="KW-1185">Reference proteome</keyword>
<feature type="region of interest" description="Disordered" evidence="6">
    <location>
        <begin position="156"/>
        <end position="202"/>
    </location>
</feature>
<dbReference type="SUPFAM" id="SSF54495">
    <property type="entry name" value="UBC-like"/>
    <property type="match status" value="2"/>
</dbReference>
<dbReference type="InterPro" id="IPR016135">
    <property type="entry name" value="UBQ-conjugating_enzyme/RWD"/>
</dbReference>
<evidence type="ECO:0000256" key="3">
    <source>
        <dbReference type="ARBA" id="ARBA00022741"/>
    </source>
</evidence>
<feature type="region of interest" description="Disordered" evidence="6">
    <location>
        <begin position="924"/>
        <end position="945"/>
    </location>
</feature>
<dbReference type="CDD" id="cd23837">
    <property type="entry name" value="UBCc_UBE2O"/>
    <property type="match status" value="1"/>
</dbReference>
<feature type="compositionally biased region" description="Polar residues" evidence="6">
    <location>
        <begin position="176"/>
        <end position="194"/>
    </location>
</feature>
<accession>A0A835GYW7</accession>
<feature type="compositionally biased region" description="Polar residues" evidence="6">
    <location>
        <begin position="38"/>
        <end position="55"/>
    </location>
</feature>
<comment type="caution">
    <text evidence="8">The sequence shown here is derived from an EMBL/GenBank/DDBJ whole genome shotgun (WGS) entry which is preliminary data.</text>
</comment>
<protein>
    <recommendedName>
        <fullName evidence="1">E2 ubiquitin-conjugating enzyme</fullName>
        <ecNumber evidence="1">2.3.2.23</ecNumber>
    </recommendedName>
</protein>
<evidence type="ECO:0000256" key="5">
    <source>
        <dbReference type="ARBA" id="ARBA00022840"/>
    </source>
</evidence>
<dbReference type="Proteomes" id="UP000631114">
    <property type="component" value="Unassembled WGS sequence"/>
</dbReference>
<evidence type="ECO:0000313" key="9">
    <source>
        <dbReference type="Proteomes" id="UP000631114"/>
    </source>
</evidence>
<sequence>MEIDTSQSSSTPKTLIHEVQDALAEDLMASPAVLESTVDVSMSPMKNSGSGSGSENLDDQNDYNSDSSYFDDNLSYYDEDFAFDNDNDDNDINLQAQFDAVDLPTGVELQLPWLEQPAKSLKPAAMSSSTVPNPLSSHTNKEKKENLNACMQQSLEDQMQQAGTSSVTALSQSSSCIEKQNPASSNSTLSGQTDTRSENEEKNDVDILEKYRLFKQFDTVQDYSDHHFSRGDSKSKQAPQKWTKTIQQEWKILEKDLPDTIFVRVYEERMDLLRAVIIGTPGTPYHDGLFFFDILFPSAYPDVPPYYEDFVMGHFLLRAHVILEACKAYMEGAQVGFSSGAGQDMAKHVVASKNLKAEVSAILPRMVQAFSRNGAKDYYRVGFTVQTFETVTRTQETRGRRPFQRFDIMDDDDEVVEIKGSDYPTFKKRRRSKVVPHDVIEIDDDPAGVVIIGEKGGTRNKGKDIITGYNNNWANQEALAQDFTVPASATELGSMNYIPMNHLSSSGLGFNNLNNLNGGSLHYGFSDFPNYYNDASYYDGTTSFQTSYAMDFPLGLGATALSYPSPPISSPWFEQPAAIHSKPVSYSSPSIPNLLSSSWDKEMKDGLWLQQPANSQKEPASRSSVSFPVLSSCTREMEEDKDEVLKKYRLFKQFDTVGDYSDHHYASQGSKTKQPPRNWAKAIQQEWKILEKDLPDTIFVRVYEERMDLLRAVIVGAAGTPYHDGLFFFDFCFTSGYPNVPPQVYYHSGGLRLNPNLYNCGKVCLSLLNTWQGSKEEKWIPRKSTVLQVLLSIQALVLNAKPFYNEPGHASMYGGKQGEKMAKDYSENTYILSCRTMLYTLRRPPKHFEEYVAGHFHQHAHAILVACKAYMDGAQVGCLVGGGVQDVDEGDESCSQNFKTQVSSIVHSLVHAFNSNGSKDCKQFLPQTSNSRSMAETRQRAYGSR</sequence>
<dbReference type="InterPro" id="IPR000608">
    <property type="entry name" value="UBC"/>
</dbReference>
<dbReference type="PANTHER" id="PTHR46116">
    <property type="entry name" value="(E3-INDEPENDENT) E2 UBIQUITIN-CONJUGATING ENZYME"/>
    <property type="match status" value="1"/>
</dbReference>
<evidence type="ECO:0000256" key="6">
    <source>
        <dbReference type="SAM" id="MobiDB-lite"/>
    </source>
</evidence>
<dbReference type="OrthoDB" id="47801at2759"/>
<dbReference type="Pfam" id="PF00179">
    <property type="entry name" value="UQ_con"/>
    <property type="match status" value="2"/>
</dbReference>
<dbReference type="GO" id="GO:0005524">
    <property type="term" value="F:ATP binding"/>
    <property type="evidence" value="ECO:0007669"/>
    <property type="project" value="UniProtKB-KW"/>
</dbReference>
<dbReference type="EMBL" id="JADFTS010000009">
    <property type="protein sequence ID" value="KAF9588432.1"/>
    <property type="molecule type" value="Genomic_DNA"/>
</dbReference>
<keyword evidence="4" id="KW-0833">Ubl conjugation pathway</keyword>
<feature type="compositionally biased region" description="Low complexity" evidence="6">
    <location>
        <begin position="165"/>
        <end position="175"/>
    </location>
</feature>
<dbReference type="GO" id="GO:0061631">
    <property type="term" value="F:ubiquitin conjugating enzyme activity"/>
    <property type="evidence" value="ECO:0007669"/>
    <property type="project" value="UniProtKB-EC"/>
</dbReference>
<dbReference type="PANTHER" id="PTHR46116:SF41">
    <property type="entry name" value="UBIQUITIN-CONJUGATING ENZYME E2 25-RELATED"/>
    <property type="match status" value="1"/>
</dbReference>
<feature type="region of interest" description="Disordered" evidence="6">
    <location>
        <begin position="122"/>
        <end position="142"/>
    </location>
</feature>
<dbReference type="EC" id="2.3.2.23" evidence="1"/>
<organism evidence="8 9">
    <name type="scientific">Coptis chinensis</name>
    <dbReference type="NCBI Taxonomy" id="261450"/>
    <lineage>
        <taxon>Eukaryota</taxon>
        <taxon>Viridiplantae</taxon>
        <taxon>Streptophyta</taxon>
        <taxon>Embryophyta</taxon>
        <taxon>Tracheophyta</taxon>
        <taxon>Spermatophyta</taxon>
        <taxon>Magnoliopsida</taxon>
        <taxon>Ranunculales</taxon>
        <taxon>Ranunculaceae</taxon>
        <taxon>Coptidoideae</taxon>
        <taxon>Coptis</taxon>
    </lineage>
</organism>
<dbReference type="FunFam" id="3.10.110.10:FF:000028">
    <property type="entry name" value="Probable ubiquitin-conjugating enzyme E2 23"/>
    <property type="match status" value="1"/>
</dbReference>
<name>A0A835GYW7_9MAGN</name>
<evidence type="ECO:0000313" key="8">
    <source>
        <dbReference type="EMBL" id="KAF9588432.1"/>
    </source>
</evidence>
<feature type="domain" description="UBC core" evidence="7">
    <location>
        <begin position="678"/>
        <end position="839"/>
    </location>
</feature>
<dbReference type="Gene3D" id="3.10.110.10">
    <property type="entry name" value="Ubiquitin Conjugating Enzyme"/>
    <property type="match status" value="2"/>
</dbReference>
<keyword evidence="3" id="KW-0547">Nucleotide-binding</keyword>
<feature type="compositionally biased region" description="Polar residues" evidence="6">
    <location>
        <begin position="126"/>
        <end position="138"/>
    </location>
</feature>
<evidence type="ECO:0000256" key="4">
    <source>
        <dbReference type="ARBA" id="ARBA00022786"/>
    </source>
</evidence>
<gene>
    <name evidence="8" type="ORF">IFM89_010191</name>
</gene>
<dbReference type="PROSITE" id="PS50127">
    <property type="entry name" value="UBC_2"/>
    <property type="match status" value="2"/>
</dbReference>
<proteinExistence type="predicted"/>
<reference evidence="8 9" key="1">
    <citation type="submission" date="2020-10" db="EMBL/GenBank/DDBJ databases">
        <title>The Coptis chinensis genome and diversification of protoberbering-type alkaloids.</title>
        <authorList>
            <person name="Wang B."/>
            <person name="Shu S."/>
            <person name="Song C."/>
            <person name="Liu Y."/>
        </authorList>
    </citation>
    <scope>NUCLEOTIDE SEQUENCE [LARGE SCALE GENOMIC DNA]</scope>
    <source>
        <strain evidence="8">HL-2020</strain>
        <tissue evidence="8">Leaf</tissue>
    </source>
</reference>
<dbReference type="SMART" id="SM00212">
    <property type="entry name" value="UBCc"/>
    <property type="match status" value="1"/>
</dbReference>
<evidence type="ECO:0000256" key="2">
    <source>
        <dbReference type="ARBA" id="ARBA00022679"/>
    </source>
</evidence>
<keyword evidence="5" id="KW-0067">ATP-binding</keyword>